<dbReference type="Proteomes" id="UP000324632">
    <property type="component" value="Chromosome 20"/>
</dbReference>
<name>A0A5A9NCN9_9TELE</name>
<dbReference type="GO" id="GO:0005737">
    <property type="term" value="C:cytoplasm"/>
    <property type="evidence" value="ECO:0007669"/>
    <property type="project" value="UniProtKB-SubCell"/>
</dbReference>
<organism evidence="4 5">
    <name type="scientific">Triplophysa tibetana</name>
    <dbReference type="NCBI Taxonomy" id="1572043"/>
    <lineage>
        <taxon>Eukaryota</taxon>
        <taxon>Metazoa</taxon>
        <taxon>Chordata</taxon>
        <taxon>Craniata</taxon>
        <taxon>Vertebrata</taxon>
        <taxon>Euteleostomi</taxon>
        <taxon>Actinopterygii</taxon>
        <taxon>Neopterygii</taxon>
        <taxon>Teleostei</taxon>
        <taxon>Ostariophysi</taxon>
        <taxon>Cypriniformes</taxon>
        <taxon>Nemacheilidae</taxon>
        <taxon>Triplophysa</taxon>
    </lineage>
</organism>
<dbReference type="AlphaFoldDB" id="A0A5A9NCN9"/>
<evidence type="ECO:0000313" key="4">
    <source>
        <dbReference type="EMBL" id="KAA0706816.1"/>
    </source>
</evidence>
<keyword evidence="2" id="KW-0963">Cytoplasm</keyword>
<feature type="region of interest" description="Disordered" evidence="3">
    <location>
        <begin position="160"/>
        <end position="200"/>
    </location>
</feature>
<proteinExistence type="predicted"/>
<keyword evidence="5" id="KW-1185">Reference proteome</keyword>
<dbReference type="SUPFAM" id="SSF50729">
    <property type="entry name" value="PH domain-like"/>
    <property type="match status" value="1"/>
</dbReference>
<evidence type="ECO:0000313" key="5">
    <source>
        <dbReference type="Proteomes" id="UP000324632"/>
    </source>
</evidence>
<evidence type="ECO:0000256" key="3">
    <source>
        <dbReference type="SAM" id="MobiDB-lite"/>
    </source>
</evidence>
<accession>A0A5A9NCN9</accession>
<dbReference type="GO" id="GO:1901981">
    <property type="term" value="F:phosphatidylinositol phosphate binding"/>
    <property type="evidence" value="ECO:0007669"/>
    <property type="project" value="InterPro"/>
</dbReference>
<comment type="subcellular location">
    <subcellularLocation>
        <location evidence="1">Cytoplasm</location>
    </subcellularLocation>
</comment>
<dbReference type="EMBL" id="SOYY01000020">
    <property type="protein sequence ID" value="KAA0706816.1"/>
    <property type="molecule type" value="Genomic_DNA"/>
</dbReference>
<dbReference type="PANTHER" id="PTHR15478:SF12">
    <property type="entry name" value="PLECKSTRIN HOMOLOGY-LIKE DOMAIN FAMILY A MEMBER 3"/>
    <property type="match status" value="1"/>
</dbReference>
<gene>
    <name evidence="4" type="ORF">E1301_Tti002136</name>
</gene>
<comment type="caution">
    <text evidence="4">The sequence shown here is derived from an EMBL/GenBank/DDBJ whole genome shotgun (WGS) entry which is preliminary data.</text>
</comment>
<evidence type="ECO:0000256" key="1">
    <source>
        <dbReference type="ARBA" id="ARBA00004496"/>
    </source>
</evidence>
<sequence length="228" mass="26396">MYQHAHITGLPSQLWLYIKVGNGSLTRRLPALQRRYVINKKWLVESLLAFPVKNGTNEALNSRTRHLRDSHQQLQIVLLRFHASLTMSLTKVMKDGYLEKRSNGLLQLWKKKRCVLTEDGIHLNDCKGEKELRFERMGTLDCVEYTAGSGVLHHRDERRQRDRLQVPAGGNGVERGDRARAGALQKSRRRSDRQEQTYVTSGQLRGGRRRAIRVRQTIGFAHRCCRFI</sequence>
<protein>
    <submittedName>
        <fullName evidence="4">Pleckstrin-like proteiny-like domain family A member 3 TDAG51/Ipl-like protein 1</fullName>
    </submittedName>
</protein>
<dbReference type="InterPro" id="IPR042832">
    <property type="entry name" value="PHLA1/2/3"/>
</dbReference>
<reference evidence="4 5" key="1">
    <citation type="journal article" date="2019" name="Mol. Ecol. Resour.">
        <title>Chromosome-level genome assembly of Triplophysa tibetana, a fish adapted to the harsh high-altitude environment of the Tibetan Plateau.</title>
        <authorList>
            <person name="Yang X."/>
            <person name="Liu H."/>
            <person name="Ma Z."/>
            <person name="Zou Y."/>
            <person name="Zou M."/>
            <person name="Mao Y."/>
            <person name="Li X."/>
            <person name="Wang H."/>
            <person name="Chen T."/>
            <person name="Wang W."/>
            <person name="Yang R."/>
        </authorList>
    </citation>
    <scope>NUCLEOTIDE SEQUENCE [LARGE SCALE GENOMIC DNA]</scope>
    <source>
        <strain evidence="4">TTIB1903HZAU</strain>
        <tissue evidence="4">Muscle</tissue>
    </source>
</reference>
<dbReference type="PANTHER" id="PTHR15478">
    <property type="entry name" value="PLECKSTRIN HOMOLOGY-LIKE DOMAIN, PQ-RICH PROTEIN"/>
    <property type="match status" value="1"/>
</dbReference>
<dbReference type="GO" id="GO:0043065">
    <property type="term" value="P:positive regulation of apoptotic process"/>
    <property type="evidence" value="ECO:0007669"/>
    <property type="project" value="InterPro"/>
</dbReference>
<evidence type="ECO:0000256" key="2">
    <source>
        <dbReference type="ARBA" id="ARBA00022490"/>
    </source>
</evidence>